<dbReference type="Gene3D" id="1.20.1740.10">
    <property type="entry name" value="Amino acid/polyamine transporter I"/>
    <property type="match status" value="1"/>
</dbReference>
<dbReference type="PANTHER" id="PTHR45649:SF6">
    <property type="entry name" value="GABA-SPECIFIC PERMEASE"/>
    <property type="match status" value="1"/>
</dbReference>
<feature type="transmembrane region" description="Helical" evidence="6">
    <location>
        <begin position="173"/>
        <end position="195"/>
    </location>
</feature>
<dbReference type="PANTHER" id="PTHR45649">
    <property type="entry name" value="AMINO-ACID PERMEASE BAT1"/>
    <property type="match status" value="1"/>
</dbReference>
<dbReference type="InterPro" id="IPR002293">
    <property type="entry name" value="AA/rel_permease1"/>
</dbReference>
<feature type="transmembrane region" description="Helical" evidence="6">
    <location>
        <begin position="409"/>
        <end position="431"/>
    </location>
</feature>
<reference evidence="7 8" key="1">
    <citation type="submission" date="2020-01" db="EMBL/GenBank/DDBJ databases">
        <authorList>
            <person name="Gupta K D."/>
        </authorList>
    </citation>
    <scope>NUCLEOTIDE SEQUENCE [LARGE SCALE GENOMIC DNA]</scope>
</reference>
<dbReference type="PIRSF" id="PIRSF006060">
    <property type="entry name" value="AA_transporter"/>
    <property type="match status" value="1"/>
</dbReference>
<feature type="transmembrane region" description="Helical" evidence="6">
    <location>
        <begin position="277"/>
        <end position="296"/>
    </location>
</feature>
<evidence type="ECO:0000256" key="2">
    <source>
        <dbReference type="ARBA" id="ARBA00022448"/>
    </source>
</evidence>
<evidence type="ECO:0008006" key="9">
    <source>
        <dbReference type="Google" id="ProtNLM"/>
    </source>
</evidence>
<feature type="transmembrane region" description="Helical" evidence="6">
    <location>
        <begin position="83"/>
        <end position="113"/>
    </location>
</feature>
<keyword evidence="8" id="KW-1185">Reference proteome</keyword>
<dbReference type="InterPro" id="IPR004840">
    <property type="entry name" value="Amino_acid_permease_CS"/>
</dbReference>
<evidence type="ECO:0000256" key="5">
    <source>
        <dbReference type="ARBA" id="ARBA00023136"/>
    </source>
</evidence>
<protein>
    <recommendedName>
        <fullName evidence="9">Amino acid transporter</fullName>
    </recommendedName>
</protein>
<dbReference type="GO" id="GO:0006865">
    <property type="term" value="P:amino acid transport"/>
    <property type="evidence" value="ECO:0007669"/>
    <property type="project" value="InterPro"/>
</dbReference>
<dbReference type="GO" id="GO:0022857">
    <property type="term" value="F:transmembrane transporter activity"/>
    <property type="evidence" value="ECO:0007669"/>
    <property type="project" value="InterPro"/>
</dbReference>
<evidence type="ECO:0000256" key="3">
    <source>
        <dbReference type="ARBA" id="ARBA00022692"/>
    </source>
</evidence>
<feature type="transmembrane region" description="Helical" evidence="6">
    <location>
        <begin position="479"/>
        <end position="498"/>
    </location>
</feature>
<feature type="transmembrane region" description="Helical" evidence="6">
    <location>
        <begin position="443"/>
        <end position="467"/>
    </location>
</feature>
<organism evidence="7 8">
    <name type="scientific">Cyclocybe aegerita</name>
    <name type="common">Black poplar mushroom</name>
    <name type="synonym">Agrocybe aegerita</name>
    <dbReference type="NCBI Taxonomy" id="1973307"/>
    <lineage>
        <taxon>Eukaryota</taxon>
        <taxon>Fungi</taxon>
        <taxon>Dikarya</taxon>
        <taxon>Basidiomycota</taxon>
        <taxon>Agaricomycotina</taxon>
        <taxon>Agaricomycetes</taxon>
        <taxon>Agaricomycetidae</taxon>
        <taxon>Agaricales</taxon>
        <taxon>Agaricineae</taxon>
        <taxon>Bolbitiaceae</taxon>
        <taxon>Cyclocybe</taxon>
    </lineage>
</organism>
<feature type="transmembrane region" description="Helical" evidence="6">
    <location>
        <begin position="383"/>
        <end position="403"/>
    </location>
</feature>
<dbReference type="Pfam" id="PF13520">
    <property type="entry name" value="AA_permease_2"/>
    <property type="match status" value="1"/>
</dbReference>
<keyword evidence="3 6" id="KW-0812">Transmembrane</keyword>
<keyword evidence="5 6" id="KW-0472">Membrane</keyword>
<dbReference type="PROSITE" id="PS00218">
    <property type="entry name" value="AMINO_ACID_PERMEASE_1"/>
    <property type="match status" value="1"/>
</dbReference>
<feature type="transmembrane region" description="Helical" evidence="6">
    <location>
        <begin position="47"/>
        <end position="71"/>
    </location>
</feature>
<feature type="transmembrane region" description="Helical" evidence="6">
    <location>
        <begin position="245"/>
        <end position="265"/>
    </location>
</feature>
<name>A0A8S0XQ64_CYCAE</name>
<feature type="transmembrane region" description="Helical" evidence="6">
    <location>
        <begin position="332"/>
        <end position="353"/>
    </location>
</feature>
<evidence type="ECO:0000256" key="4">
    <source>
        <dbReference type="ARBA" id="ARBA00022989"/>
    </source>
</evidence>
<evidence type="ECO:0000256" key="6">
    <source>
        <dbReference type="SAM" id="Phobius"/>
    </source>
</evidence>
<dbReference type="Proteomes" id="UP000467700">
    <property type="component" value="Unassembled WGS sequence"/>
</dbReference>
<evidence type="ECO:0000313" key="8">
    <source>
        <dbReference type="Proteomes" id="UP000467700"/>
    </source>
</evidence>
<dbReference type="EMBL" id="CACVBS010000036">
    <property type="protein sequence ID" value="CAA7262597.1"/>
    <property type="molecule type" value="Genomic_DNA"/>
</dbReference>
<gene>
    <name evidence="7" type="ORF">AAE3_LOCUS4962</name>
</gene>
<dbReference type="GO" id="GO:0016020">
    <property type="term" value="C:membrane"/>
    <property type="evidence" value="ECO:0007669"/>
    <property type="project" value="UniProtKB-SubCell"/>
</dbReference>
<keyword evidence="4 6" id="KW-1133">Transmembrane helix</keyword>
<evidence type="ECO:0000313" key="7">
    <source>
        <dbReference type="EMBL" id="CAA7262597.1"/>
    </source>
</evidence>
<comment type="caution">
    <text evidence="7">The sequence shown here is derived from an EMBL/GenBank/DDBJ whole genome shotgun (WGS) entry which is preliminary data.</text>
</comment>
<sequence>MTASMGTGVGDDPKPRLSRREEIRQQDEALLAALGYKQEFKRAFTPLEVFGIAFSIIGLLPSIASVLFYAIPNGGGPAMVWGWLVASIFVLFIGLSMAELASAAPTSGGLYFWTYSLSSPRWRNVLCWSVGYANTIGSIAAVASIDWGCAVQVMAAANIGSGGIFEPTSAQLFGVYAAIVLSHAVLCCLGTTVLARLQTVYVILNVLLCLAIIVALPASTPREFKNTAKFALWDFHNINGWTDGYAFILSFLAPLWTICSFDSSVHISEEASNAATAVPWAIVNAIGIAGVLGWAINMSLAFCMGTDLEALVDSDQPMAQIFFNSFGEKPTLAIWAFVVIVQYMMGSSMLLAASRQTFAFSRDGALPFSGWLYRMNSFTGTPVNTVWFDAILSIALGFLVFAGDQAINAVFALSVVGLYYAYAVPIAARFLGENDFKPGPFSLGIMSLPVGIVAIVFMLFMSVVFLFPETPQPGVQDMNYTVVVFGGVMILSLVWYYFPKYGGVYWFTGPVATIDLPTPPAGDSSYTPATGSFEETLKKGGAGASVRAVEA</sequence>
<comment type="subcellular location">
    <subcellularLocation>
        <location evidence="1">Membrane</location>
        <topology evidence="1">Multi-pass membrane protein</topology>
    </subcellularLocation>
</comment>
<proteinExistence type="predicted"/>
<feature type="transmembrane region" description="Helical" evidence="6">
    <location>
        <begin position="202"/>
        <end position="220"/>
    </location>
</feature>
<accession>A0A8S0XQ64</accession>
<feature type="transmembrane region" description="Helical" evidence="6">
    <location>
        <begin position="125"/>
        <end position="145"/>
    </location>
</feature>
<evidence type="ECO:0000256" key="1">
    <source>
        <dbReference type="ARBA" id="ARBA00004141"/>
    </source>
</evidence>
<keyword evidence="2" id="KW-0813">Transport</keyword>
<dbReference type="AlphaFoldDB" id="A0A8S0XQ64"/>
<dbReference type="OrthoDB" id="4476201at2759"/>